<dbReference type="EMBL" id="ML992672">
    <property type="protein sequence ID" value="KAF2212615.1"/>
    <property type="molecule type" value="Genomic_DNA"/>
</dbReference>
<gene>
    <name evidence="1" type="ORF">CERZMDRAFT_90635</name>
</gene>
<protein>
    <submittedName>
        <fullName evidence="1">Uncharacterized protein</fullName>
    </submittedName>
</protein>
<evidence type="ECO:0000313" key="2">
    <source>
        <dbReference type="Proteomes" id="UP000799539"/>
    </source>
</evidence>
<dbReference type="Proteomes" id="UP000799539">
    <property type="component" value="Unassembled WGS sequence"/>
</dbReference>
<evidence type="ECO:0000313" key="1">
    <source>
        <dbReference type="EMBL" id="KAF2212615.1"/>
    </source>
</evidence>
<accession>A0A6A6FGT2</accession>
<proteinExistence type="predicted"/>
<sequence length="84" mass="9476">MGLGAHASLSRYHLKAVLHKPLEHARTLFATQDSPVPLVEDRSVGECMSLQPMQATCDFLENAECRENSHAMPLLWCRVMPWKS</sequence>
<reference evidence="1" key="1">
    <citation type="journal article" date="2020" name="Stud. Mycol.">
        <title>101 Dothideomycetes genomes: a test case for predicting lifestyles and emergence of pathogens.</title>
        <authorList>
            <person name="Haridas S."/>
            <person name="Albert R."/>
            <person name="Binder M."/>
            <person name="Bloem J."/>
            <person name="Labutti K."/>
            <person name="Salamov A."/>
            <person name="Andreopoulos B."/>
            <person name="Baker S."/>
            <person name="Barry K."/>
            <person name="Bills G."/>
            <person name="Bluhm B."/>
            <person name="Cannon C."/>
            <person name="Castanera R."/>
            <person name="Culley D."/>
            <person name="Daum C."/>
            <person name="Ezra D."/>
            <person name="Gonzalez J."/>
            <person name="Henrissat B."/>
            <person name="Kuo A."/>
            <person name="Liang C."/>
            <person name="Lipzen A."/>
            <person name="Lutzoni F."/>
            <person name="Magnuson J."/>
            <person name="Mondo S."/>
            <person name="Nolan M."/>
            <person name="Ohm R."/>
            <person name="Pangilinan J."/>
            <person name="Park H.-J."/>
            <person name="Ramirez L."/>
            <person name="Alfaro M."/>
            <person name="Sun H."/>
            <person name="Tritt A."/>
            <person name="Yoshinaga Y."/>
            <person name="Zwiers L.-H."/>
            <person name="Turgeon B."/>
            <person name="Goodwin S."/>
            <person name="Spatafora J."/>
            <person name="Crous P."/>
            <person name="Grigoriev I."/>
        </authorList>
    </citation>
    <scope>NUCLEOTIDE SEQUENCE</scope>
    <source>
        <strain evidence="1">SCOH1-5</strain>
    </source>
</reference>
<dbReference type="AlphaFoldDB" id="A0A6A6FGT2"/>
<keyword evidence="2" id="KW-1185">Reference proteome</keyword>
<organism evidence="1 2">
    <name type="scientific">Cercospora zeae-maydis SCOH1-5</name>
    <dbReference type="NCBI Taxonomy" id="717836"/>
    <lineage>
        <taxon>Eukaryota</taxon>
        <taxon>Fungi</taxon>
        <taxon>Dikarya</taxon>
        <taxon>Ascomycota</taxon>
        <taxon>Pezizomycotina</taxon>
        <taxon>Dothideomycetes</taxon>
        <taxon>Dothideomycetidae</taxon>
        <taxon>Mycosphaerellales</taxon>
        <taxon>Mycosphaerellaceae</taxon>
        <taxon>Cercospora</taxon>
    </lineage>
</organism>
<name>A0A6A6FGT2_9PEZI</name>